<gene>
    <name evidence="1" type="ORF">CEXT_42911</name>
</gene>
<reference evidence="1 2" key="1">
    <citation type="submission" date="2021-06" db="EMBL/GenBank/DDBJ databases">
        <title>Caerostris extrusa draft genome.</title>
        <authorList>
            <person name="Kono N."/>
            <person name="Arakawa K."/>
        </authorList>
    </citation>
    <scope>NUCLEOTIDE SEQUENCE [LARGE SCALE GENOMIC DNA]</scope>
</reference>
<evidence type="ECO:0000313" key="2">
    <source>
        <dbReference type="Proteomes" id="UP001054945"/>
    </source>
</evidence>
<protein>
    <submittedName>
        <fullName evidence="1">Uncharacterized protein</fullName>
    </submittedName>
</protein>
<comment type="caution">
    <text evidence="1">The sequence shown here is derived from an EMBL/GenBank/DDBJ whole genome shotgun (WGS) entry which is preliminary data.</text>
</comment>
<dbReference type="Proteomes" id="UP001054945">
    <property type="component" value="Unassembled WGS sequence"/>
</dbReference>
<sequence>MATHPTATINSAKTFFSCKNIGFPVPDKQEKPSASYPCTTRPMTTSPSVAVIATKVSWRKIKAHYSHRWKRIENHQLPETRDALFIADKHAAVSSPVKVTGSSA</sequence>
<evidence type="ECO:0000313" key="1">
    <source>
        <dbReference type="EMBL" id="GIY49659.1"/>
    </source>
</evidence>
<dbReference type="EMBL" id="BPLR01011862">
    <property type="protein sequence ID" value="GIY49659.1"/>
    <property type="molecule type" value="Genomic_DNA"/>
</dbReference>
<organism evidence="1 2">
    <name type="scientific">Caerostris extrusa</name>
    <name type="common">Bark spider</name>
    <name type="synonym">Caerostris bankana</name>
    <dbReference type="NCBI Taxonomy" id="172846"/>
    <lineage>
        <taxon>Eukaryota</taxon>
        <taxon>Metazoa</taxon>
        <taxon>Ecdysozoa</taxon>
        <taxon>Arthropoda</taxon>
        <taxon>Chelicerata</taxon>
        <taxon>Arachnida</taxon>
        <taxon>Araneae</taxon>
        <taxon>Araneomorphae</taxon>
        <taxon>Entelegynae</taxon>
        <taxon>Araneoidea</taxon>
        <taxon>Araneidae</taxon>
        <taxon>Caerostris</taxon>
    </lineage>
</organism>
<accession>A0AAV4TWW7</accession>
<dbReference type="AlphaFoldDB" id="A0AAV4TWW7"/>
<proteinExistence type="predicted"/>
<name>A0AAV4TWW7_CAEEX</name>
<keyword evidence="2" id="KW-1185">Reference proteome</keyword>